<dbReference type="EMBL" id="JAUZQE010000008">
    <property type="protein sequence ID" value="MDR4125348.1"/>
    <property type="molecule type" value="Genomic_DNA"/>
</dbReference>
<sequence length="136" mass="14692">MTRQIRVVNPETLATPNGFSHVAVDTVGKRVFVSGQVAYNDAGEIVGEGDLARQTQQTLENIGRALKAVDLGFEHVIKLTYFVVNLNAQAARTIREARKPFLVHDQLPASTMVGVASLAREGLLLEVEAEAVLPAN</sequence>
<dbReference type="PANTHER" id="PTHR43857:SF1">
    <property type="entry name" value="YJGH FAMILY PROTEIN"/>
    <property type="match status" value="1"/>
</dbReference>
<gene>
    <name evidence="1" type="ORF">Q8947_05030</name>
</gene>
<dbReference type="InterPro" id="IPR006175">
    <property type="entry name" value="YjgF/YER057c/UK114"/>
</dbReference>
<dbReference type="Proteomes" id="UP001232156">
    <property type="component" value="Unassembled WGS sequence"/>
</dbReference>
<reference evidence="1 2" key="1">
    <citation type="submission" date="2023-08" db="EMBL/GenBank/DDBJ databases">
        <title>Alcaligenaceae gen. nov., a novel taxon isolated from the sludge of Yixing Pesticide Factory.</title>
        <authorList>
            <person name="Ruan L."/>
        </authorList>
    </citation>
    <scope>NUCLEOTIDE SEQUENCE [LARGE SCALE GENOMIC DNA]</scope>
    <source>
        <strain evidence="1 2">LG-2</strain>
    </source>
</reference>
<organism evidence="1 2">
    <name type="scientific">Yanghanlia caeni</name>
    <dbReference type="NCBI Taxonomy" id="3064283"/>
    <lineage>
        <taxon>Bacteria</taxon>
        <taxon>Pseudomonadati</taxon>
        <taxon>Pseudomonadota</taxon>
        <taxon>Betaproteobacteria</taxon>
        <taxon>Burkholderiales</taxon>
        <taxon>Alcaligenaceae</taxon>
        <taxon>Yanghanlia</taxon>
    </lineage>
</organism>
<dbReference type="InterPro" id="IPR035959">
    <property type="entry name" value="RutC-like_sf"/>
</dbReference>
<name>A0ABU1D4R6_9BURK</name>
<evidence type="ECO:0000313" key="2">
    <source>
        <dbReference type="Proteomes" id="UP001232156"/>
    </source>
</evidence>
<dbReference type="Gene3D" id="3.30.1330.40">
    <property type="entry name" value="RutC-like"/>
    <property type="match status" value="1"/>
</dbReference>
<dbReference type="CDD" id="cd00448">
    <property type="entry name" value="YjgF_YER057c_UK114_family"/>
    <property type="match status" value="1"/>
</dbReference>
<keyword evidence="2" id="KW-1185">Reference proteome</keyword>
<accession>A0ABU1D4R6</accession>
<evidence type="ECO:0000313" key="1">
    <source>
        <dbReference type="EMBL" id="MDR4125348.1"/>
    </source>
</evidence>
<dbReference type="EC" id="3.5.-.-" evidence="1"/>
<keyword evidence="1" id="KW-0378">Hydrolase</keyword>
<dbReference type="GO" id="GO:0016787">
    <property type="term" value="F:hydrolase activity"/>
    <property type="evidence" value="ECO:0007669"/>
    <property type="project" value="UniProtKB-KW"/>
</dbReference>
<dbReference type="PANTHER" id="PTHR43857">
    <property type="entry name" value="BLR7761 PROTEIN"/>
    <property type="match status" value="1"/>
</dbReference>
<protein>
    <submittedName>
        <fullName evidence="1">RidA family protein</fullName>
        <ecNumber evidence="1">3.5.-.-</ecNumber>
    </submittedName>
</protein>
<comment type="caution">
    <text evidence="1">The sequence shown here is derived from an EMBL/GenBank/DDBJ whole genome shotgun (WGS) entry which is preliminary data.</text>
</comment>
<proteinExistence type="predicted"/>
<dbReference type="SUPFAM" id="SSF55298">
    <property type="entry name" value="YjgF-like"/>
    <property type="match status" value="1"/>
</dbReference>
<dbReference type="Pfam" id="PF01042">
    <property type="entry name" value="Ribonuc_L-PSP"/>
    <property type="match status" value="1"/>
</dbReference>
<dbReference type="RefSeq" id="WP_165276705.1">
    <property type="nucleotide sequence ID" value="NZ_JAUZQE010000008.1"/>
</dbReference>